<gene>
    <name evidence="2" type="ORF">CTEN210_01381</name>
</gene>
<evidence type="ECO:0000259" key="1">
    <source>
        <dbReference type="Pfam" id="PF20179"/>
    </source>
</evidence>
<evidence type="ECO:0000313" key="3">
    <source>
        <dbReference type="Proteomes" id="UP001054902"/>
    </source>
</evidence>
<proteinExistence type="predicted"/>
<protein>
    <recommendedName>
        <fullName evidence="1">Mitochondrial splicing suppressor 51-like C-terminal domain-containing protein</fullName>
    </recommendedName>
</protein>
<dbReference type="InterPro" id="IPR046824">
    <property type="entry name" value="Mss51-like_C"/>
</dbReference>
<dbReference type="Proteomes" id="UP001054902">
    <property type="component" value="Unassembled WGS sequence"/>
</dbReference>
<keyword evidence="3" id="KW-1185">Reference proteome</keyword>
<reference evidence="2 3" key="1">
    <citation type="journal article" date="2021" name="Sci. Rep.">
        <title>The genome of the diatom Chaetoceros tenuissimus carries an ancient integrated fragment of an extant virus.</title>
        <authorList>
            <person name="Hongo Y."/>
            <person name="Kimura K."/>
            <person name="Takaki Y."/>
            <person name="Yoshida Y."/>
            <person name="Baba S."/>
            <person name="Kobayashi G."/>
            <person name="Nagasaki K."/>
            <person name="Hano T."/>
            <person name="Tomaru Y."/>
        </authorList>
    </citation>
    <scope>NUCLEOTIDE SEQUENCE [LARGE SCALE GENOMIC DNA]</scope>
    <source>
        <strain evidence="2 3">NIES-3715</strain>
    </source>
</reference>
<comment type="caution">
    <text evidence="2">The sequence shown here is derived from an EMBL/GenBank/DDBJ whole genome shotgun (WGS) entry which is preliminary data.</text>
</comment>
<dbReference type="PANTHER" id="PTHR28069:SF1">
    <property type="entry name" value="PROTEIN MSS51, MITOCHONDRIAL"/>
    <property type="match status" value="1"/>
</dbReference>
<name>A0AAD3CF11_9STRA</name>
<feature type="domain" description="Mitochondrial splicing suppressor 51-like C-terminal" evidence="1">
    <location>
        <begin position="115"/>
        <end position="294"/>
    </location>
</feature>
<accession>A0AAD3CF11</accession>
<dbReference type="AlphaFoldDB" id="A0AAD3CF11"/>
<evidence type="ECO:0000313" key="2">
    <source>
        <dbReference type="EMBL" id="GFH44907.1"/>
    </source>
</evidence>
<organism evidence="2 3">
    <name type="scientific">Chaetoceros tenuissimus</name>
    <dbReference type="NCBI Taxonomy" id="426638"/>
    <lineage>
        <taxon>Eukaryota</taxon>
        <taxon>Sar</taxon>
        <taxon>Stramenopiles</taxon>
        <taxon>Ochrophyta</taxon>
        <taxon>Bacillariophyta</taxon>
        <taxon>Coscinodiscophyceae</taxon>
        <taxon>Chaetocerotophycidae</taxon>
        <taxon>Chaetocerotales</taxon>
        <taxon>Chaetocerotaceae</taxon>
        <taxon>Chaetoceros</taxon>
    </lineage>
</organism>
<dbReference type="PANTHER" id="PTHR28069">
    <property type="entry name" value="GH20023P"/>
    <property type="match status" value="1"/>
</dbReference>
<dbReference type="EMBL" id="BLLK01000020">
    <property type="protein sequence ID" value="GFH44907.1"/>
    <property type="molecule type" value="Genomic_DNA"/>
</dbReference>
<dbReference type="Pfam" id="PF20179">
    <property type="entry name" value="MSS51_C"/>
    <property type="match status" value="1"/>
</dbReference>
<sequence length="323" mass="36614">MKQLVPRSLLNTCCRQGVKIANNNRRNLSIDSKSVQEFAANNRQFAKEAVEVPSLSLVDYTSQTVSTDIDEYLVWRGWDKQYVDNQYTNALLSHLLTFPLTFAKYADFFMDTHSSEADVKELRICCVGSRAEANLPDDYWREFLIAIHHFHGNENQINWVVDCIGPEIAPQLKSKQITADQESMLTLNYHKGFLHDHVVRLYKNSKSSNPTQEILNTWNGFLLYNPGIGHPNLIKSWRPSLDFIAKTSKKVLITAHSDIDATRDSKVLHEIQSGSDIVNDVPISYEKNAFKCKTLFEDPCASDEAHATVVSPNHAVCAIKKLS</sequence>